<feature type="domain" description="Alanine dehydrogenase/pyridine nucleotide transhydrogenase N-terminal" evidence="10">
    <location>
        <begin position="5"/>
        <end position="140"/>
    </location>
</feature>
<sequence>MPIIAFPAEMKAGEKRCALLPVNVKAYKLLGADVLIESGLGQHINVTDNEYVEAGASVAANRGELLNKGDIVLSLHKLSADEVSLLKQDALVVSYLDPFNEPTFVDTLCQKGVTSISMEMIPRISRCQKMDALSSQASLAGYVMVMQAVNTLPTVLPMMMTPAGTLKPAKVFIIGAGVAGLQAIATAKRLGASVTAFDTRTVVAEQVRSLGAKFLDIDLGETGETGQGYAQALTPEQMQIQQREQAKCISDSDIVITTAQLFGRKPPVLINHETIASMRPGSVIVDMAAETGGNVQGSVSGETVSIHGVNVIGTGAWANGVAKHATQMYAANLYNLISEFWSKDDNRFALDIEDEVQSGCIITYQGKVVNTMISDFYASQKQTTKDGVA</sequence>
<evidence type="ECO:0000256" key="3">
    <source>
        <dbReference type="ARBA" id="ARBA00012943"/>
    </source>
</evidence>
<keyword evidence="7" id="KW-0520">NAD</keyword>
<dbReference type="InterPro" id="IPR007698">
    <property type="entry name" value="AlaDH/PNT_NAD(H)-bd"/>
</dbReference>
<evidence type="ECO:0000256" key="4">
    <source>
        <dbReference type="ARBA" id="ARBA00022741"/>
    </source>
</evidence>
<evidence type="ECO:0000256" key="8">
    <source>
        <dbReference type="ARBA" id="ARBA00048202"/>
    </source>
</evidence>
<dbReference type="AlphaFoldDB" id="K6ZHR5"/>
<comment type="caution">
    <text evidence="11">The sequence shown here is derived from an EMBL/GenBank/DDBJ whole genome shotgun (WGS) entry which is preliminary data.</text>
</comment>
<dbReference type="eggNOG" id="COG3288">
    <property type="taxonomic scope" value="Bacteria"/>
</dbReference>
<dbReference type="Pfam" id="PF01262">
    <property type="entry name" value="AlaDh_PNT_C"/>
    <property type="match status" value="1"/>
</dbReference>
<feature type="domain" description="Alanine dehydrogenase/pyridine nucleotide transhydrogenase NAD(H)-binding" evidence="9">
    <location>
        <begin position="149"/>
        <end position="313"/>
    </location>
</feature>
<keyword evidence="6" id="KW-1278">Translocase</keyword>
<name>K6ZHR5_9ALTE</name>
<dbReference type="InterPro" id="IPR007886">
    <property type="entry name" value="AlaDH/PNT_N"/>
</dbReference>
<dbReference type="PANTHER" id="PTHR10160">
    <property type="entry name" value="NAD(P) TRANSHYDROGENASE"/>
    <property type="match status" value="1"/>
</dbReference>
<comment type="function">
    <text evidence="1">The transhydrogenation between NADH and NADP is coupled to respiration and ATP hydrolysis and functions as a proton pump across the membrane.</text>
</comment>
<evidence type="ECO:0000256" key="1">
    <source>
        <dbReference type="ARBA" id="ARBA00003943"/>
    </source>
</evidence>
<keyword evidence="4" id="KW-0547">Nucleotide-binding</keyword>
<evidence type="ECO:0000256" key="2">
    <source>
        <dbReference type="ARBA" id="ARBA00005689"/>
    </source>
</evidence>
<evidence type="ECO:0000256" key="6">
    <source>
        <dbReference type="ARBA" id="ARBA00022967"/>
    </source>
</evidence>
<evidence type="ECO:0000259" key="10">
    <source>
        <dbReference type="SMART" id="SM01003"/>
    </source>
</evidence>
<dbReference type="SMART" id="SM01003">
    <property type="entry name" value="AlaDh_PNT_N"/>
    <property type="match status" value="1"/>
</dbReference>
<dbReference type="CDD" id="cd05304">
    <property type="entry name" value="Rubrum_tdh"/>
    <property type="match status" value="1"/>
</dbReference>
<proteinExistence type="inferred from homology"/>
<gene>
    <name evidence="11" type="primary">pntA</name>
    <name evidence="11" type="ORF">GMES_0609</name>
</gene>
<comment type="catalytic activity">
    <reaction evidence="8">
        <text>NAD(+) + NADPH + H(+)(in) = NADH + NADP(+) + H(+)(out)</text>
        <dbReference type="Rhea" id="RHEA:47992"/>
        <dbReference type="ChEBI" id="CHEBI:15378"/>
        <dbReference type="ChEBI" id="CHEBI:57540"/>
        <dbReference type="ChEBI" id="CHEBI:57783"/>
        <dbReference type="ChEBI" id="CHEBI:57945"/>
        <dbReference type="ChEBI" id="CHEBI:58349"/>
        <dbReference type="EC" id="7.1.1.1"/>
    </reaction>
</comment>
<keyword evidence="5" id="KW-0521">NADP</keyword>
<dbReference type="PROSITE" id="PS00837">
    <property type="entry name" value="ALADH_PNT_2"/>
    <property type="match status" value="1"/>
</dbReference>
<dbReference type="Pfam" id="PF05222">
    <property type="entry name" value="AlaDh_PNT_N"/>
    <property type="match status" value="1"/>
</dbReference>
<dbReference type="EMBL" id="BAEP01000007">
    <property type="protein sequence ID" value="GAC22915.1"/>
    <property type="molecule type" value="Genomic_DNA"/>
</dbReference>
<dbReference type="PANTHER" id="PTHR10160:SF19">
    <property type="entry name" value="PROTON-TRANSLOCATING NAD(P)(+) TRANSHYDROGENASE"/>
    <property type="match status" value="1"/>
</dbReference>
<dbReference type="EC" id="7.1.1.1" evidence="3"/>
<dbReference type="SMART" id="SM01002">
    <property type="entry name" value="AlaDh_PNT_C"/>
    <property type="match status" value="1"/>
</dbReference>
<dbReference type="InterPro" id="IPR036291">
    <property type="entry name" value="NAD(P)-bd_dom_sf"/>
</dbReference>
<evidence type="ECO:0000256" key="7">
    <source>
        <dbReference type="ARBA" id="ARBA00023027"/>
    </source>
</evidence>
<evidence type="ECO:0000256" key="5">
    <source>
        <dbReference type="ARBA" id="ARBA00022857"/>
    </source>
</evidence>
<dbReference type="GO" id="GO:0050661">
    <property type="term" value="F:NADP binding"/>
    <property type="evidence" value="ECO:0007669"/>
    <property type="project" value="TreeGrafter"/>
</dbReference>
<protein>
    <recommendedName>
        <fullName evidence="3">proton-translocating NAD(P)(+) transhydrogenase</fullName>
        <ecNumber evidence="3">7.1.1.1</ecNumber>
    </recommendedName>
</protein>
<dbReference type="Gene3D" id="3.40.50.720">
    <property type="entry name" value="NAD(P)-binding Rossmann-like Domain"/>
    <property type="match status" value="2"/>
</dbReference>
<organism evidence="11 12">
    <name type="scientific">Paraglaciecola mesophila KMM 241</name>
    <dbReference type="NCBI Taxonomy" id="1128912"/>
    <lineage>
        <taxon>Bacteria</taxon>
        <taxon>Pseudomonadati</taxon>
        <taxon>Pseudomonadota</taxon>
        <taxon>Gammaproteobacteria</taxon>
        <taxon>Alteromonadales</taxon>
        <taxon>Alteromonadaceae</taxon>
        <taxon>Paraglaciecola</taxon>
    </lineage>
</organism>
<dbReference type="GO" id="GO:0006740">
    <property type="term" value="P:NADPH regeneration"/>
    <property type="evidence" value="ECO:0007669"/>
    <property type="project" value="TreeGrafter"/>
</dbReference>
<keyword evidence="11" id="KW-0560">Oxidoreductase</keyword>
<evidence type="ECO:0000259" key="9">
    <source>
        <dbReference type="SMART" id="SM01002"/>
    </source>
</evidence>
<comment type="similarity">
    <text evidence="2">Belongs to the AlaDH/PNT family.</text>
</comment>
<dbReference type="SUPFAM" id="SSF52283">
    <property type="entry name" value="Formate/glycerate dehydrogenase catalytic domain-like"/>
    <property type="match status" value="1"/>
</dbReference>
<dbReference type="RefSeq" id="WP_006991066.1">
    <property type="nucleotide sequence ID" value="NZ_BAEP01000007.1"/>
</dbReference>
<dbReference type="InterPro" id="IPR008143">
    <property type="entry name" value="Ala_DH/PNT_CS2"/>
</dbReference>
<reference evidence="11 12" key="1">
    <citation type="journal article" date="2017" name="Antonie Van Leeuwenhoek">
        <title>Rhizobium rhizosphaerae sp. nov., a novel species isolated from rice rhizosphere.</title>
        <authorList>
            <person name="Zhao J.J."/>
            <person name="Zhang J."/>
            <person name="Zhang R.J."/>
            <person name="Zhang C.W."/>
            <person name="Yin H.Q."/>
            <person name="Zhang X.X."/>
        </authorList>
    </citation>
    <scope>NUCLEOTIDE SEQUENCE [LARGE SCALE GENOMIC DNA]</scope>
    <source>
        <strain evidence="11 12">KMM 241</strain>
    </source>
</reference>
<dbReference type="GO" id="GO:0005886">
    <property type="term" value="C:plasma membrane"/>
    <property type="evidence" value="ECO:0007669"/>
    <property type="project" value="TreeGrafter"/>
</dbReference>
<dbReference type="GO" id="GO:0016491">
    <property type="term" value="F:oxidoreductase activity"/>
    <property type="evidence" value="ECO:0007669"/>
    <property type="project" value="UniProtKB-KW"/>
</dbReference>
<dbReference type="Proteomes" id="UP000006263">
    <property type="component" value="Unassembled WGS sequence"/>
</dbReference>
<evidence type="ECO:0000313" key="12">
    <source>
        <dbReference type="Proteomes" id="UP000006263"/>
    </source>
</evidence>
<evidence type="ECO:0000313" key="11">
    <source>
        <dbReference type="EMBL" id="GAC22915.1"/>
    </source>
</evidence>
<dbReference type="GO" id="GO:0008750">
    <property type="term" value="F:proton-translocating NAD(P)+ transhydrogenase activity"/>
    <property type="evidence" value="ECO:0007669"/>
    <property type="project" value="UniProtKB-EC"/>
</dbReference>
<accession>K6ZHR5</accession>
<dbReference type="OrthoDB" id="9804592at2"/>
<dbReference type="SUPFAM" id="SSF51735">
    <property type="entry name" value="NAD(P)-binding Rossmann-fold domains"/>
    <property type="match status" value="1"/>
</dbReference>